<dbReference type="SMART" id="SM00823">
    <property type="entry name" value="PKS_PP"/>
    <property type="match status" value="1"/>
</dbReference>
<dbReference type="Pfam" id="PF13561">
    <property type="entry name" value="adh_short_C2"/>
    <property type="match status" value="1"/>
</dbReference>
<dbReference type="SUPFAM" id="SSF53474">
    <property type="entry name" value="alpha/beta-Hydrolases"/>
    <property type="match status" value="1"/>
</dbReference>
<dbReference type="EMBL" id="JAPDRN010000157">
    <property type="protein sequence ID" value="KAJ9617634.1"/>
    <property type="molecule type" value="Genomic_DNA"/>
</dbReference>
<dbReference type="Pfam" id="PF00550">
    <property type="entry name" value="PP-binding"/>
    <property type="match status" value="1"/>
</dbReference>
<dbReference type="Gene3D" id="3.40.50.980">
    <property type="match status" value="2"/>
</dbReference>
<dbReference type="InterPro" id="IPR036736">
    <property type="entry name" value="ACP-like_sf"/>
</dbReference>
<name>A0AA38XQ70_9EURO</name>
<dbReference type="FunFam" id="3.30.300.30:FF:000010">
    <property type="entry name" value="Enterobactin synthetase component F"/>
    <property type="match status" value="1"/>
</dbReference>
<dbReference type="GO" id="GO:0050564">
    <property type="term" value="F:N-(5-amino-5-carboxypentanoyl)-L-cysteinyl-D-valine synthase activity"/>
    <property type="evidence" value="ECO:0007669"/>
    <property type="project" value="UniProtKB-EC"/>
</dbReference>
<evidence type="ECO:0000256" key="6">
    <source>
        <dbReference type="ARBA" id="ARBA00029454"/>
    </source>
</evidence>
<dbReference type="NCBIfam" id="TIGR04316">
    <property type="entry name" value="dhbA_paeA"/>
    <property type="match status" value="1"/>
</dbReference>
<dbReference type="Gene3D" id="1.10.1200.10">
    <property type="entry name" value="ACP-like"/>
    <property type="match status" value="1"/>
</dbReference>
<evidence type="ECO:0000256" key="7">
    <source>
        <dbReference type="ARBA" id="ARBA00052291"/>
    </source>
</evidence>
<dbReference type="SUPFAM" id="SSF52777">
    <property type="entry name" value="CoA-dependent acyltransferases"/>
    <property type="match status" value="2"/>
</dbReference>
<organism evidence="13">
    <name type="scientific">Knufia peltigerae</name>
    <dbReference type="NCBI Taxonomy" id="1002370"/>
    <lineage>
        <taxon>Eukaryota</taxon>
        <taxon>Fungi</taxon>
        <taxon>Dikarya</taxon>
        <taxon>Ascomycota</taxon>
        <taxon>Pezizomycotina</taxon>
        <taxon>Eurotiomycetes</taxon>
        <taxon>Chaetothyriomycetidae</taxon>
        <taxon>Chaetothyriales</taxon>
        <taxon>Trichomeriaceae</taxon>
        <taxon>Knufia</taxon>
    </lineage>
</organism>
<dbReference type="PROSITE" id="PS00455">
    <property type="entry name" value="AMP_BINDING"/>
    <property type="match status" value="1"/>
</dbReference>
<sequence length="1598" mass="171124">MRADVARVLDCQAADIGDDDNLIDLDLDSMRMLGLVLAWAGRTHHAAPVVGGGAAAAGRADSMNGPPLPLTEAQAGLWFAQRLAPENPAFNTAHAVWIEGPLDVVAFTAAANQAAAEAEALALRFAEAEDGQPVQWHESTRVPLLQLRDVTAAVDPQQTARAAMQADRSGAVDPTRDRLSQQVLFNLGGQRWAWYLRVHHLATDGYGMALFTDRVCALYAGRTGSALPALAGVLADDASYRSDARRDADRQWWLQVLQGAPASTGLAGTAAASDDAVRWVQPVDPAFRDRLLQVSASWLQPWPDVLAALAAEYVRRMSASGEVVLGVPYMARLGSVAARVPAMVMNVLPLRVAGGEDSVEEFCRRIGRQLSQGRKHGRYRGEQLRRDLGLVGAQHRLHGPLINVQPFYKPLALPGVRASLEVLSTGPVDDLTLGFRGDGQTLLDLEIEANPALYDLDEVKAHARRLLHFVSAALQAEDIAAVPLATPEESKQVLHGFNATAHPLPDTTLVELLQQGMDRDPSAPALVFGDTTLDHATLEARSFALAAQLRSLGVGPGTVVAVALPRSLELVVALLAVLRAGGAYLPLDLAHPAERLARILASAQPVCVLAEPDVQSWLADVPVLPPDQWADVSFAAPWPGPMDDDAAYVIYTSGSTGEPKGVVIEHRAIVNRLLWMREHYDIGADDRILQKTPATFDVSVWEFFLPLLCGATLVLAGPDAHRDPTELARLIRVHGVTTAHFVPSMLDAFLAAPASQDLQLRRVFTSGEALDAALRDRFHARMQSELHNLYGPTEAAVDVSWWPASADDRSRPVPIGFPVWNTRLYVLDARMQPAPVGVAGDLYLGGVQLARGYLGRDDLTAERFLADPFLPGERIYRTGDVARWRADGAVEYLGRSDHQVKLRGLRIELGEIEAALRELPGIDRVEVLLRDDLPGEARLVAYVPSTYADAAVLRSHLLTRVPDYMVPSAFMGVDQWPVTANGKLDRAALPKPPQQEVAGQAPRTPLEQELAGLFAQALGREAPVAVDVDFFSLGGDSLSAVHLLLAIEQRWRCELGLGALFAQPTVAALAARIAEPPAHADHALGPVIALSASDEPTVAPLFVLHPAGGIAWNYRALARALQPTRAVYGLQSPALDPTQPLPGSIEAMANDYVQRVITLQPQGPIHLLGWSVGGILAQAMAVRLHDIGREVGELVLLDAYPSECWRAEPEPDPIAALRALLAIAGHDPDAHPELDDRARILAFLRRGGSALGSLPEVVLDGVVRAVTGTNRLIREHQHRPFVGTLAHVRAGRDHQARPQLQSALWKAHALQVDAIELPFLHAELTGRDAVALLAPWLSARLQQWDRQQENATNVALVTGAAGGIGAALVGQLLDAGCRVVATDRERPALATGDGRVQAFALDVTDGAAVDALIEQVDATVGPIMLAASVAGVLHVGEVVDTSDADWRRVFAVNADGVFHVGRALARVMSPRRQGAIVTVSSNAAGVPRHGMAAYAASKAAATMFTRCLGLELAPLGIRCNIVAPGSTLTPMQTGMWEDEQGAARVIAGNPATYKAGIPLRKLATPEDIAQAVMFLLSEQAGHVAMSDLYVDGGATLRG</sequence>
<dbReference type="SUPFAM" id="SSF47336">
    <property type="entry name" value="ACP-like"/>
    <property type="match status" value="1"/>
</dbReference>
<dbReference type="InterPro" id="IPR025110">
    <property type="entry name" value="AMP-bd_C"/>
</dbReference>
<dbReference type="GO" id="GO:0043041">
    <property type="term" value="P:amino acid activation for nonribosomal peptide biosynthetic process"/>
    <property type="evidence" value="ECO:0007669"/>
    <property type="project" value="TreeGrafter"/>
</dbReference>
<dbReference type="SMART" id="SM00824">
    <property type="entry name" value="PKS_TE"/>
    <property type="match status" value="1"/>
</dbReference>
<dbReference type="SUPFAM" id="SSF51735">
    <property type="entry name" value="NAD(P)-binding Rossmann-fold domains"/>
    <property type="match status" value="1"/>
</dbReference>
<dbReference type="InterPro" id="IPR023213">
    <property type="entry name" value="CAT-like_dom_sf"/>
</dbReference>
<dbReference type="Gene3D" id="3.40.50.1820">
    <property type="entry name" value="alpha/beta hydrolase"/>
    <property type="match status" value="1"/>
</dbReference>
<dbReference type="GO" id="GO:0005829">
    <property type="term" value="C:cytosol"/>
    <property type="evidence" value="ECO:0007669"/>
    <property type="project" value="TreeGrafter"/>
</dbReference>
<dbReference type="InterPro" id="IPR001242">
    <property type="entry name" value="Condensation_dom"/>
</dbReference>
<dbReference type="Pfam" id="PF00501">
    <property type="entry name" value="AMP-binding"/>
    <property type="match status" value="1"/>
</dbReference>
<keyword evidence="4" id="KW-0436">Ligase</keyword>
<keyword evidence="2" id="KW-0596">Phosphopantetheine</keyword>
<comment type="caution">
    <text evidence="13">The sequence shown here is derived from an EMBL/GenBank/DDBJ whole genome shotgun (WGS) entry which is preliminary data.</text>
</comment>
<dbReference type="Gene3D" id="3.30.559.30">
    <property type="entry name" value="Nonribosomal peptide synthetase, condensation domain"/>
    <property type="match status" value="1"/>
</dbReference>
<dbReference type="SMART" id="SM00822">
    <property type="entry name" value="PKS_KR"/>
    <property type="match status" value="1"/>
</dbReference>
<evidence type="ECO:0000256" key="3">
    <source>
        <dbReference type="ARBA" id="ARBA00022553"/>
    </source>
</evidence>
<dbReference type="SUPFAM" id="SSF56801">
    <property type="entry name" value="Acetyl-CoA synthetase-like"/>
    <property type="match status" value="1"/>
</dbReference>
<dbReference type="Gene3D" id="3.30.559.10">
    <property type="entry name" value="Chloramphenicol acetyltransferase-like domain"/>
    <property type="match status" value="1"/>
</dbReference>
<dbReference type="CDD" id="cd17646">
    <property type="entry name" value="A_NRPS_AB3403-like"/>
    <property type="match status" value="1"/>
</dbReference>
<dbReference type="GO" id="GO:0031177">
    <property type="term" value="F:phosphopantetheine binding"/>
    <property type="evidence" value="ECO:0007669"/>
    <property type="project" value="InterPro"/>
</dbReference>
<dbReference type="NCBIfam" id="TIGR01733">
    <property type="entry name" value="AA-adenyl-dom"/>
    <property type="match status" value="1"/>
</dbReference>
<reference evidence="13" key="1">
    <citation type="submission" date="2022-10" db="EMBL/GenBank/DDBJ databases">
        <title>Culturing micro-colonial fungi from biological soil crusts in the Mojave desert and describing Neophaeococcomyces mojavensis, and introducing the new genera and species Taxawa tesnikishii.</title>
        <authorList>
            <person name="Kurbessoian T."/>
            <person name="Stajich J.E."/>
        </authorList>
    </citation>
    <scope>NUCLEOTIDE SEQUENCE</scope>
    <source>
        <strain evidence="13">TK_35</strain>
    </source>
</reference>
<dbReference type="InterPro" id="IPR020845">
    <property type="entry name" value="AMP-binding_CS"/>
</dbReference>
<dbReference type="InterPro" id="IPR001031">
    <property type="entry name" value="Thioesterase"/>
</dbReference>
<dbReference type="PROSITE" id="PS00061">
    <property type="entry name" value="ADH_SHORT"/>
    <property type="match status" value="1"/>
</dbReference>
<dbReference type="PANTHER" id="PTHR45527">
    <property type="entry name" value="NONRIBOSOMAL PEPTIDE SYNTHETASE"/>
    <property type="match status" value="1"/>
</dbReference>
<dbReference type="FunFam" id="3.40.50.720:FF:000084">
    <property type="entry name" value="Short-chain dehydrogenase reductase"/>
    <property type="match status" value="1"/>
</dbReference>
<comment type="catalytic activity">
    <reaction evidence="7">
        <text>L-2-aminoadipate + L-valine + L-cysteine + 3 ATP + H2O = N-[(5S)-5-amino-5-carboxypentanoyl]-L-cysteinyl-D-valine + 3 AMP + 3 diphosphate + 3 H(+)</text>
        <dbReference type="Rhea" id="RHEA:23196"/>
        <dbReference type="ChEBI" id="CHEBI:15377"/>
        <dbReference type="ChEBI" id="CHEBI:15378"/>
        <dbReference type="ChEBI" id="CHEBI:30616"/>
        <dbReference type="ChEBI" id="CHEBI:33019"/>
        <dbReference type="ChEBI" id="CHEBI:35235"/>
        <dbReference type="ChEBI" id="CHEBI:57762"/>
        <dbReference type="ChEBI" id="CHEBI:58572"/>
        <dbReference type="ChEBI" id="CHEBI:58672"/>
        <dbReference type="ChEBI" id="CHEBI:456215"/>
        <dbReference type="EC" id="6.3.2.26"/>
    </reaction>
    <physiologicalReaction direction="left-to-right" evidence="7">
        <dbReference type="Rhea" id="RHEA:23197"/>
    </physiologicalReaction>
</comment>
<dbReference type="GO" id="GO:0047527">
    <property type="term" value="F:2,3-dihydroxybenzoate-serine ligase activity"/>
    <property type="evidence" value="ECO:0007669"/>
    <property type="project" value="TreeGrafter"/>
</dbReference>
<dbReference type="Pfam" id="PF00975">
    <property type="entry name" value="Thioesterase"/>
    <property type="match status" value="1"/>
</dbReference>
<gene>
    <name evidence="13" type="ORF">H2204_013588</name>
</gene>
<dbReference type="FunFam" id="3.40.50.980:FF:000001">
    <property type="entry name" value="Non-ribosomal peptide synthetase"/>
    <property type="match status" value="1"/>
</dbReference>
<dbReference type="Pfam" id="PF00668">
    <property type="entry name" value="Condensation"/>
    <property type="match status" value="1"/>
</dbReference>
<dbReference type="InterPro" id="IPR020806">
    <property type="entry name" value="PKS_PP-bd"/>
</dbReference>
<dbReference type="InterPro" id="IPR036291">
    <property type="entry name" value="NAD(P)-bd_dom_sf"/>
</dbReference>
<dbReference type="InterPro" id="IPR020802">
    <property type="entry name" value="TesA-like"/>
</dbReference>
<dbReference type="InterPro" id="IPR020904">
    <property type="entry name" value="Sc_DH/Rdtase_CS"/>
</dbReference>
<proteinExistence type="inferred from homology"/>
<dbReference type="GO" id="GO:0009239">
    <property type="term" value="P:enterobactin biosynthetic process"/>
    <property type="evidence" value="ECO:0007669"/>
    <property type="project" value="TreeGrafter"/>
</dbReference>
<dbReference type="Gene3D" id="3.40.50.720">
    <property type="entry name" value="NAD(P)-binding Rossmann-like Domain"/>
    <property type="match status" value="1"/>
</dbReference>
<feature type="domain" description="Carrier" evidence="12">
    <location>
        <begin position="1001"/>
        <end position="1077"/>
    </location>
</feature>
<comment type="pathway">
    <text evidence="8">Antibiotic biosynthesis; penicillin G biosynthesis; penicillin G from L-alpha-aminoadipate and L-cysteine and L-valine: step 1/3.</text>
</comment>
<dbReference type="GO" id="GO:0009366">
    <property type="term" value="C:enterobactin synthetase complex"/>
    <property type="evidence" value="ECO:0007669"/>
    <property type="project" value="TreeGrafter"/>
</dbReference>
<evidence type="ECO:0000259" key="12">
    <source>
        <dbReference type="PROSITE" id="PS50075"/>
    </source>
</evidence>
<dbReference type="FunFam" id="2.30.38.10:FF:000002">
    <property type="entry name" value="Enterobactin synthase component F"/>
    <property type="match status" value="1"/>
</dbReference>
<evidence type="ECO:0000256" key="9">
    <source>
        <dbReference type="ARBA" id="ARBA00066621"/>
    </source>
</evidence>
<dbReference type="GO" id="GO:0008667">
    <property type="term" value="F:2,3-dihydro-2,3-dihydroxybenzoate dehydrogenase activity"/>
    <property type="evidence" value="ECO:0007669"/>
    <property type="project" value="InterPro"/>
</dbReference>
<dbReference type="PROSITE" id="PS50075">
    <property type="entry name" value="CARRIER"/>
    <property type="match status" value="1"/>
</dbReference>
<keyword evidence="5" id="KW-0521">NADP</keyword>
<comment type="similarity">
    <text evidence="6">Belongs to the NRP synthetase family.</text>
</comment>
<dbReference type="PANTHER" id="PTHR45527:SF1">
    <property type="entry name" value="FATTY ACID SYNTHASE"/>
    <property type="match status" value="1"/>
</dbReference>
<accession>A0AA38XQ70</accession>
<evidence type="ECO:0000256" key="1">
    <source>
        <dbReference type="ARBA" id="ARBA00004148"/>
    </source>
</evidence>
<dbReference type="InterPro" id="IPR045851">
    <property type="entry name" value="AMP-bd_C_sf"/>
</dbReference>
<dbReference type="GO" id="GO:0005774">
    <property type="term" value="C:vacuolar membrane"/>
    <property type="evidence" value="ECO:0007669"/>
    <property type="project" value="UniProtKB-SubCell"/>
</dbReference>
<evidence type="ECO:0000256" key="2">
    <source>
        <dbReference type="ARBA" id="ARBA00022450"/>
    </source>
</evidence>
<comment type="subcellular location">
    <subcellularLocation>
        <location evidence="1">Vacuole membrane</location>
        <topology evidence="1">Peripheral membrane protein</topology>
    </subcellularLocation>
</comment>
<dbReference type="EC" id="6.3.2.26" evidence="9"/>
<dbReference type="InterPro" id="IPR003560">
    <property type="entry name" value="DHB_DH"/>
</dbReference>
<keyword evidence="3" id="KW-0597">Phosphoprotein</keyword>
<protein>
    <recommendedName>
        <fullName evidence="10">N-(5-amino-5-carboxypentanoyl)-L-cysteinyl-D-valine synthase</fullName>
        <ecNumber evidence="9">6.3.2.26</ecNumber>
    </recommendedName>
    <alternativeName>
        <fullName evidence="11">Delta-(L-alpha-aminoadipyl)-L-cysteinyl-D-valine synthetase</fullName>
    </alternativeName>
</protein>
<evidence type="ECO:0000313" key="13">
    <source>
        <dbReference type="EMBL" id="KAJ9617634.1"/>
    </source>
</evidence>
<dbReference type="InterPro" id="IPR010071">
    <property type="entry name" value="AA_adenyl_dom"/>
</dbReference>
<dbReference type="InterPro" id="IPR000873">
    <property type="entry name" value="AMP-dep_synth/lig_dom"/>
</dbReference>
<dbReference type="Pfam" id="PF13193">
    <property type="entry name" value="AMP-binding_C"/>
    <property type="match status" value="1"/>
</dbReference>
<evidence type="ECO:0000256" key="10">
    <source>
        <dbReference type="ARBA" id="ARBA00072326"/>
    </source>
</evidence>
<dbReference type="InterPro" id="IPR009081">
    <property type="entry name" value="PP-bd_ACP"/>
</dbReference>
<dbReference type="InterPro" id="IPR002347">
    <property type="entry name" value="SDR_fam"/>
</dbReference>
<dbReference type="PRINTS" id="PR01397">
    <property type="entry name" value="DHBDHDRGNASE"/>
</dbReference>
<dbReference type="Gene3D" id="3.30.300.30">
    <property type="match status" value="1"/>
</dbReference>
<dbReference type="FunFam" id="3.40.50.12780:FF:000012">
    <property type="entry name" value="Non-ribosomal peptide synthetase"/>
    <property type="match status" value="1"/>
</dbReference>
<evidence type="ECO:0000256" key="11">
    <source>
        <dbReference type="ARBA" id="ARBA00080703"/>
    </source>
</evidence>
<dbReference type="InterPro" id="IPR057326">
    <property type="entry name" value="KR_dom"/>
</dbReference>
<evidence type="ECO:0000256" key="5">
    <source>
        <dbReference type="ARBA" id="ARBA00022857"/>
    </source>
</evidence>
<dbReference type="InterPro" id="IPR029058">
    <property type="entry name" value="AB_hydrolase_fold"/>
</dbReference>
<evidence type="ECO:0000256" key="4">
    <source>
        <dbReference type="ARBA" id="ARBA00022598"/>
    </source>
</evidence>
<dbReference type="FunFam" id="3.40.50.980:FF:000002">
    <property type="entry name" value="Enterobactin synthetase component F"/>
    <property type="match status" value="1"/>
</dbReference>
<evidence type="ECO:0000256" key="8">
    <source>
        <dbReference type="ARBA" id="ARBA00060659"/>
    </source>
</evidence>
<dbReference type="Gene3D" id="2.30.38.10">
    <property type="entry name" value="Luciferase, Domain 3"/>
    <property type="match status" value="1"/>
</dbReference>